<evidence type="ECO:0000313" key="1">
    <source>
        <dbReference type="EMBL" id="ABK44679.1"/>
    </source>
</evidence>
<reference evidence="1 2" key="2">
    <citation type="journal article" date="2012" name="Int. J. Syst. Evol. Microbiol.">
        <title>Magnetococcus marinus gen. nov., sp. nov., a marine, magnetotactic bacterium that represents a novel lineage (Magnetococcaceae fam. nov.; Magnetococcales ord. nov.) at the base of the Alphaproteobacteria.</title>
        <authorList>
            <person name="Bazylinski D.A."/>
            <person name="Williams T.J."/>
            <person name="Lefevre C.T."/>
            <person name="Berg R.J."/>
            <person name="Zhang C.L."/>
            <person name="Bowser S.S."/>
            <person name="Dean A.J."/>
            <person name="Beveridge T.J."/>
        </authorList>
    </citation>
    <scope>NUCLEOTIDE SEQUENCE [LARGE SCALE GENOMIC DNA]</scope>
    <source>
        <strain evidence="2">ATCC BAA-1437 / JCM 17883 / MC-1</strain>
    </source>
</reference>
<dbReference type="Pfam" id="PF11950">
    <property type="entry name" value="DUF3467"/>
    <property type="match status" value="1"/>
</dbReference>
<dbReference type="OrthoDB" id="9798280at2"/>
<sequence length="99" mass="11058">MSEVKEGTKVTPEAAGNPKIVWDDSSMATSYANVCNVLGTREEIMVLFGANQAWQADSKEVTVNLSNRIVLNPYAAKRLQTMLEMALKEYETRYGQLKI</sequence>
<gene>
    <name evidence="1" type="ordered locus">Mmc1_2178</name>
</gene>
<evidence type="ECO:0000313" key="2">
    <source>
        <dbReference type="Proteomes" id="UP000002586"/>
    </source>
</evidence>
<dbReference type="eggNOG" id="ENOG5032Z9B">
    <property type="taxonomic scope" value="Bacteria"/>
</dbReference>
<dbReference type="RefSeq" id="WP_011713807.1">
    <property type="nucleotide sequence ID" value="NC_008576.1"/>
</dbReference>
<dbReference type="Proteomes" id="UP000002586">
    <property type="component" value="Chromosome"/>
</dbReference>
<dbReference type="AlphaFoldDB" id="A0L9N6"/>
<organism evidence="1 2">
    <name type="scientific">Magnetococcus marinus (strain ATCC BAA-1437 / JCM 17883 / MC-1)</name>
    <dbReference type="NCBI Taxonomy" id="156889"/>
    <lineage>
        <taxon>Bacteria</taxon>
        <taxon>Pseudomonadati</taxon>
        <taxon>Pseudomonadota</taxon>
        <taxon>Magnetococcia</taxon>
        <taxon>Magnetococcales</taxon>
        <taxon>Magnetococcaceae</taxon>
        <taxon>Magnetococcus</taxon>
    </lineage>
</organism>
<evidence type="ECO:0008006" key="3">
    <source>
        <dbReference type="Google" id="ProtNLM"/>
    </source>
</evidence>
<dbReference type="InterPro" id="IPR021857">
    <property type="entry name" value="DUF3467"/>
</dbReference>
<keyword evidence="2" id="KW-1185">Reference proteome</keyword>
<dbReference type="HOGENOM" id="CLU_171039_0_0_5"/>
<dbReference type="KEGG" id="mgm:Mmc1_2178"/>
<proteinExistence type="predicted"/>
<name>A0L9N6_MAGMM</name>
<protein>
    <recommendedName>
        <fullName evidence="3">DUF3467 domain-containing protein</fullName>
    </recommendedName>
</protein>
<reference evidence="2" key="1">
    <citation type="journal article" date="2009" name="Appl. Environ. Microbiol.">
        <title>Complete genome sequence of the chemolithoautotrophic marine magnetotactic coccus strain MC-1.</title>
        <authorList>
            <person name="Schubbe S."/>
            <person name="Williams T.J."/>
            <person name="Xie G."/>
            <person name="Kiss H.E."/>
            <person name="Brettin T.S."/>
            <person name="Martinez D."/>
            <person name="Ross C.A."/>
            <person name="Schuler D."/>
            <person name="Cox B.L."/>
            <person name="Nealson K.H."/>
            <person name="Bazylinski D.A."/>
        </authorList>
    </citation>
    <scope>NUCLEOTIDE SEQUENCE [LARGE SCALE GENOMIC DNA]</scope>
    <source>
        <strain evidence="2">ATCC BAA-1437 / JCM 17883 / MC-1</strain>
    </source>
</reference>
<dbReference type="STRING" id="156889.Mmc1_2178"/>
<accession>A0L9N6</accession>
<dbReference type="EMBL" id="CP000471">
    <property type="protein sequence ID" value="ABK44679.1"/>
    <property type="molecule type" value="Genomic_DNA"/>
</dbReference>